<evidence type="ECO:0000256" key="1">
    <source>
        <dbReference type="SAM" id="MobiDB-lite"/>
    </source>
</evidence>
<protein>
    <submittedName>
        <fullName evidence="2">Uncharacterized protein</fullName>
    </submittedName>
</protein>
<dbReference type="AlphaFoldDB" id="A0A423URX1"/>
<evidence type="ECO:0000313" key="3">
    <source>
        <dbReference type="Proteomes" id="UP000285596"/>
    </source>
</evidence>
<comment type="caution">
    <text evidence="2">The sequence shown here is derived from an EMBL/GenBank/DDBJ whole genome shotgun (WGS) entry which is preliminary data.</text>
</comment>
<name>A0A423URX1_STRGL</name>
<accession>A0A423URX1</accession>
<dbReference type="Proteomes" id="UP000285596">
    <property type="component" value="Unassembled WGS sequence"/>
</dbReference>
<sequence>MGQFCVSMPVRSFVRAGAGTSMAAGAAEKIIGRFMIAQPPWRPPLSRAAEPVHSVEASAGDDDRLTGPPSFTTAVVLAAA</sequence>
<proteinExistence type="predicted"/>
<reference evidence="2 3" key="1">
    <citation type="submission" date="2018-08" db="EMBL/GenBank/DDBJ databases">
        <title>Streptomyces globisporus 1912-4Crt, whole genome shotgun sequence.</title>
        <authorList>
            <person name="Matselyukh B."/>
        </authorList>
    </citation>
    <scope>NUCLEOTIDE SEQUENCE [LARGE SCALE GENOMIC DNA]</scope>
    <source>
        <strain evidence="2 3">1912-4Crt</strain>
    </source>
</reference>
<organism evidence="2 3">
    <name type="scientific">Streptomyces globisporus</name>
    <dbReference type="NCBI Taxonomy" id="1908"/>
    <lineage>
        <taxon>Bacteria</taxon>
        <taxon>Bacillati</taxon>
        <taxon>Actinomycetota</taxon>
        <taxon>Actinomycetes</taxon>
        <taxon>Kitasatosporales</taxon>
        <taxon>Streptomycetaceae</taxon>
        <taxon>Streptomyces</taxon>
    </lineage>
</organism>
<feature type="region of interest" description="Disordered" evidence="1">
    <location>
        <begin position="46"/>
        <end position="68"/>
    </location>
</feature>
<gene>
    <name evidence="2" type="ORF">D3105_29345</name>
</gene>
<evidence type="ECO:0000313" key="2">
    <source>
        <dbReference type="EMBL" id="ROV65095.1"/>
    </source>
</evidence>
<dbReference type="EMBL" id="QWFA01000217">
    <property type="protein sequence ID" value="ROV65095.1"/>
    <property type="molecule type" value="Genomic_DNA"/>
</dbReference>